<accession>A0A6C0KMQ3</accession>
<name>A0A6C0KMQ3_9ZZZZ</name>
<organism evidence="1">
    <name type="scientific">viral metagenome</name>
    <dbReference type="NCBI Taxonomy" id="1070528"/>
    <lineage>
        <taxon>unclassified sequences</taxon>
        <taxon>metagenomes</taxon>
        <taxon>organismal metagenomes</taxon>
    </lineage>
</organism>
<proteinExistence type="predicted"/>
<reference evidence="1" key="1">
    <citation type="journal article" date="2020" name="Nature">
        <title>Giant virus diversity and host interactions through global metagenomics.</title>
        <authorList>
            <person name="Schulz F."/>
            <person name="Roux S."/>
            <person name="Paez-Espino D."/>
            <person name="Jungbluth S."/>
            <person name="Walsh D.A."/>
            <person name="Denef V.J."/>
            <person name="McMahon K.D."/>
            <person name="Konstantinidis K.T."/>
            <person name="Eloe-Fadrosh E.A."/>
            <person name="Kyrpides N.C."/>
            <person name="Woyke T."/>
        </authorList>
    </citation>
    <scope>NUCLEOTIDE SEQUENCE</scope>
    <source>
        <strain evidence="1">GVMAG-S-3300012919-55</strain>
    </source>
</reference>
<evidence type="ECO:0000313" key="1">
    <source>
        <dbReference type="EMBL" id="QHU17950.1"/>
    </source>
</evidence>
<protein>
    <submittedName>
        <fullName evidence="1">Uncharacterized protein</fullName>
    </submittedName>
</protein>
<dbReference type="EMBL" id="MN740920">
    <property type="protein sequence ID" value="QHU17950.1"/>
    <property type="molecule type" value="Genomic_DNA"/>
</dbReference>
<sequence>MEYIIKISDVQHHQIIFKMPIKNQNEQYLNYYKLLYSDKNVHLKYLLFELQFSNMYENKQNNLFQDIYNLEHMILSCLNQHIGKSLKISLYDEITQKELHHSNHRLLLKISGVWEDNTHIGLVYKLYYTMSTVKFSNMIC</sequence>
<dbReference type="AlphaFoldDB" id="A0A6C0KMQ3"/>